<dbReference type="PANTHER" id="PTHR33284:SF1">
    <property type="entry name" value="RIBOSOMAL PROTEIN L25_GLN-TRNA SYNTHETASE, ANTI-CODON-BINDING DOMAIN-CONTAINING PROTEIN"/>
    <property type="match status" value="1"/>
</dbReference>
<dbReference type="HAMAP" id="MF_01334">
    <property type="entry name" value="Ribosomal_bL25_CTC"/>
    <property type="match status" value="1"/>
</dbReference>
<comment type="subunit">
    <text evidence="5">Part of the 50S ribosomal subunit; part of the 5S rRNA/L5/L18/L25 subcomplex. Contacts the 5S rRNA. Binds to the 5S rRNA independently of L5 and L18.</text>
</comment>
<dbReference type="InterPro" id="IPR020056">
    <property type="entry name" value="Rbsml_bL25/Gln-tRNA_synth_N"/>
</dbReference>
<dbReference type="Gene3D" id="2.170.120.20">
    <property type="entry name" value="Ribosomal protein L25, beta domain"/>
    <property type="match status" value="1"/>
</dbReference>
<keyword evidence="10" id="KW-1185">Reference proteome</keyword>
<dbReference type="NCBIfam" id="NF004131">
    <property type="entry name" value="PRK05618.2-1"/>
    <property type="match status" value="1"/>
</dbReference>
<feature type="domain" description="Large ribosomal subunit protein bL25 L25" evidence="7">
    <location>
        <begin position="9"/>
        <end position="89"/>
    </location>
</feature>
<evidence type="ECO:0000256" key="6">
    <source>
        <dbReference type="SAM" id="MobiDB-lite"/>
    </source>
</evidence>
<evidence type="ECO:0000259" key="8">
    <source>
        <dbReference type="Pfam" id="PF14693"/>
    </source>
</evidence>
<dbReference type="InterPro" id="IPR037121">
    <property type="entry name" value="Ribosomal_bL25_C"/>
</dbReference>
<dbReference type="AlphaFoldDB" id="A0A7C9N6T5"/>
<dbReference type="GO" id="GO:0003735">
    <property type="term" value="F:structural constituent of ribosome"/>
    <property type="evidence" value="ECO:0007669"/>
    <property type="project" value="InterPro"/>
</dbReference>
<accession>A0A7C9N6T5</accession>
<evidence type="ECO:0000256" key="2">
    <source>
        <dbReference type="ARBA" id="ARBA00022884"/>
    </source>
</evidence>
<comment type="caution">
    <text evidence="9">The sequence shown here is derived from an EMBL/GenBank/DDBJ whole genome shotgun (WGS) entry which is preliminary data.</text>
</comment>
<evidence type="ECO:0000256" key="5">
    <source>
        <dbReference type="HAMAP-Rule" id="MF_01334"/>
    </source>
</evidence>
<dbReference type="SUPFAM" id="SSF50715">
    <property type="entry name" value="Ribosomal protein L25-like"/>
    <property type="match status" value="1"/>
</dbReference>
<name>A0A7C9N6T5_9ACTN</name>
<evidence type="ECO:0000256" key="4">
    <source>
        <dbReference type="ARBA" id="ARBA00023274"/>
    </source>
</evidence>
<dbReference type="InterPro" id="IPR011035">
    <property type="entry name" value="Ribosomal_bL25/Gln-tRNA_synth"/>
</dbReference>
<comment type="similarity">
    <text evidence="5">Belongs to the bacterial ribosomal protein bL25 family. CTC subfamily.</text>
</comment>
<keyword evidence="1 5" id="KW-0699">rRNA-binding</keyword>
<reference evidence="9 10" key="1">
    <citation type="submission" date="2020-01" db="EMBL/GenBank/DDBJ databases">
        <title>Herbidospora sp. NEAU-GS84 nov., a novel actinomycete isolated from soil.</title>
        <authorList>
            <person name="Han L."/>
        </authorList>
    </citation>
    <scope>NUCLEOTIDE SEQUENCE [LARGE SCALE GENOMIC DNA]</scope>
    <source>
        <strain evidence="9 10">NEAU-GS84</strain>
    </source>
</reference>
<dbReference type="GO" id="GO:0006412">
    <property type="term" value="P:translation"/>
    <property type="evidence" value="ECO:0007669"/>
    <property type="project" value="UniProtKB-UniRule"/>
</dbReference>
<gene>
    <name evidence="5" type="primary">rplY</name>
    <name evidence="5" type="synonym">ctc</name>
    <name evidence="9" type="ORF">GT755_33790</name>
</gene>
<dbReference type="Proteomes" id="UP000479526">
    <property type="component" value="Unassembled WGS sequence"/>
</dbReference>
<dbReference type="Pfam" id="PF14693">
    <property type="entry name" value="Ribosomal_TL5_C"/>
    <property type="match status" value="1"/>
</dbReference>
<dbReference type="NCBIfam" id="TIGR00731">
    <property type="entry name" value="bL25_bact_ctc"/>
    <property type="match status" value="1"/>
</dbReference>
<evidence type="ECO:0000313" key="9">
    <source>
        <dbReference type="EMBL" id="NAS26634.1"/>
    </source>
</evidence>
<keyword evidence="3 5" id="KW-0689">Ribosomal protein</keyword>
<dbReference type="Gene3D" id="2.40.240.10">
    <property type="entry name" value="Ribosomal Protein L25, Chain P"/>
    <property type="match status" value="1"/>
</dbReference>
<dbReference type="InterPro" id="IPR020057">
    <property type="entry name" value="Ribosomal_bL25_b-dom"/>
</dbReference>
<evidence type="ECO:0000256" key="1">
    <source>
        <dbReference type="ARBA" id="ARBA00022730"/>
    </source>
</evidence>
<dbReference type="GO" id="GO:0022625">
    <property type="term" value="C:cytosolic large ribosomal subunit"/>
    <property type="evidence" value="ECO:0007669"/>
    <property type="project" value="TreeGrafter"/>
</dbReference>
<dbReference type="Pfam" id="PF01386">
    <property type="entry name" value="Ribosomal_L25p"/>
    <property type="match status" value="1"/>
</dbReference>
<dbReference type="PANTHER" id="PTHR33284">
    <property type="entry name" value="RIBOSOMAL PROTEIN L25/GLN-TRNA SYNTHETASE, ANTI-CODON-BINDING DOMAIN-CONTAINING PROTEIN"/>
    <property type="match status" value="1"/>
</dbReference>
<comment type="function">
    <text evidence="5">This is one of the proteins that binds to the 5S RNA in the ribosome where it forms part of the central protuberance.</text>
</comment>
<keyword evidence="4 5" id="KW-0687">Ribonucleoprotein</keyword>
<evidence type="ECO:0000259" key="7">
    <source>
        <dbReference type="Pfam" id="PF01386"/>
    </source>
</evidence>
<dbReference type="InterPro" id="IPR020930">
    <property type="entry name" value="Ribosomal_uL5_bac-type"/>
</dbReference>
<dbReference type="InterPro" id="IPR029751">
    <property type="entry name" value="Ribosomal_L25_dom"/>
</dbReference>
<proteinExistence type="inferred from homology"/>
<sequence>MSEVKIASELRDQFGKGAARKIRRANQVPVVLYGHGTEPRHLTMPGHDLLLALRTPNVLIRIEGAVNELALPKGVQRDPIKGFLEHVDLILVRRGEKVTIEMPVTVSGDVVNGAILDQQLVQISVEAEATSLPSGVEIDVDGKDVGFAVTAGDLDLPKGTTLAVEPDTLVLHVIAAPTVELPEEGEAAEAPAAEAAEEAAEGEPAAAAAE</sequence>
<organism evidence="9 10">
    <name type="scientific">Herbidospora solisilvae</name>
    <dbReference type="NCBI Taxonomy" id="2696284"/>
    <lineage>
        <taxon>Bacteria</taxon>
        <taxon>Bacillati</taxon>
        <taxon>Actinomycetota</taxon>
        <taxon>Actinomycetes</taxon>
        <taxon>Streptosporangiales</taxon>
        <taxon>Streptosporangiaceae</taxon>
        <taxon>Herbidospora</taxon>
    </lineage>
</organism>
<dbReference type="InterPro" id="IPR001021">
    <property type="entry name" value="Ribosomal_bL25_long"/>
</dbReference>
<protein>
    <recommendedName>
        <fullName evidence="5">Large ribosomal subunit protein bL25</fullName>
    </recommendedName>
    <alternativeName>
        <fullName evidence="5">General stress protein CTC</fullName>
    </alternativeName>
</protein>
<dbReference type="EMBL" id="WXEW01000011">
    <property type="protein sequence ID" value="NAS26634.1"/>
    <property type="molecule type" value="Genomic_DNA"/>
</dbReference>
<dbReference type="GO" id="GO:0008097">
    <property type="term" value="F:5S rRNA binding"/>
    <property type="evidence" value="ECO:0007669"/>
    <property type="project" value="InterPro"/>
</dbReference>
<evidence type="ECO:0000256" key="3">
    <source>
        <dbReference type="ARBA" id="ARBA00022980"/>
    </source>
</evidence>
<dbReference type="CDD" id="cd00495">
    <property type="entry name" value="Ribosomal_L25_TL5_CTC"/>
    <property type="match status" value="1"/>
</dbReference>
<dbReference type="RefSeq" id="WP_161483611.1">
    <property type="nucleotide sequence ID" value="NZ_WXEW01000011.1"/>
</dbReference>
<feature type="region of interest" description="Disordered" evidence="6">
    <location>
        <begin position="182"/>
        <end position="210"/>
    </location>
</feature>
<feature type="domain" description="Large ribosomal subunit protein bL25 beta" evidence="8">
    <location>
        <begin position="97"/>
        <end position="175"/>
    </location>
</feature>
<evidence type="ECO:0000313" key="10">
    <source>
        <dbReference type="Proteomes" id="UP000479526"/>
    </source>
</evidence>
<keyword evidence="2 5" id="KW-0694">RNA-binding</keyword>